<evidence type="ECO:0000259" key="4">
    <source>
        <dbReference type="Pfam" id="PF00534"/>
    </source>
</evidence>
<dbReference type="AlphaFoldDB" id="A0A4U0UIG6"/>
<evidence type="ECO:0000256" key="2">
    <source>
        <dbReference type="SAM" id="MobiDB-lite"/>
    </source>
</evidence>
<feature type="domain" description="Glycosyl transferase family 1" evidence="4">
    <location>
        <begin position="716"/>
        <end position="789"/>
    </location>
</feature>
<evidence type="ECO:0000259" key="6">
    <source>
        <dbReference type="Pfam" id="PF13439"/>
    </source>
</evidence>
<evidence type="ECO:0000256" key="3">
    <source>
        <dbReference type="SAM" id="Phobius"/>
    </source>
</evidence>
<evidence type="ECO:0000259" key="5">
    <source>
        <dbReference type="Pfam" id="PF12051"/>
    </source>
</evidence>
<comment type="caution">
    <text evidence="7">The sequence shown here is derived from an EMBL/GenBank/DDBJ whole genome shotgun (WGS) entry which is preliminary data.</text>
</comment>
<feature type="domain" description="Glycosyltransferase subfamily 4-like N-terminal" evidence="6">
    <location>
        <begin position="519"/>
        <end position="708"/>
    </location>
</feature>
<organism evidence="7 8">
    <name type="scientific">Friedmanniomyces endolithicus</name>
    <dbReference type="NCBI Taxonomy" id="329885"/>
    <lineage>
        <taxon>Eukaryota</taxon>
        <taxon>Fungi</taxon>
        <taxon>Dikarya</taxon>
        <taxon>Ascomycota</taxon>
        <taxon>Pezizomycotina</taxon>
        <taxon>Dothideomycetes</taxon>
        <taxon>Dothideomycetidae</taxon>
        <taxon>Mycosphaerellales</taxon>
        <taxon>Teratosphaeriaceae</taxon>
        <taxon>Friedmanniomyces</taxon>
    </lineage>
</organism>
<name>A0A4U0UIG6_9PEZI</name>
<keyword evidence="3" id="KW-1133">Transmembrane helix</keyword>
<dbReference type="Pfam" id="PF13439">
    <property type="entry name" value="Glyco_transf_4"/>
    <property type="match status" value="1"/>
</dbReference>
<dbReference type="InterPro" id="IPR001296">
    <property type="entry name" value="Glyco_trans_1"/>
</dbReference>
<feature type="transmembrane region" description="Helical" evidence="3">
    <location>
        <begin position="96"/>
        <end position="119"/>
    </location>
</feature>
<feature type="transmembrane region" description="Helical" evidence="3">
    <location>
        <begin position="351"/>
        <end position="372"/>
    </location>
</feature>
<gene>
    <name evidence="7" type="ORF">B0A54_13443</name>
</gene>
<dbReference type="Proteomes" id="UP000310066">
    <property type="component" value="Unassembled WGS sequence"/>
</dbReference>
<feature type="transmembrane region" description="Helical" evidence="3">
    <location>
        <begin position="439"/>
        <end position="457"/>
    </location>
</feature>
<feature type="transmembrane region" description="Helical" evidence="3">
    <location>
        <begin position="933"/>
        <end position="959"/>
    </location>
</feature>
<evidence type="ECO:0008006" key="9">
    <source>
        <dbReference type="Google" id="ProtNLM"/>
    </source>
</evidence>
<dbReference type="Pfam" id="PF12051">
    <property type="entry name" value="DUF3533"/>
    <property type="match status" value="1"/>
</dbReference>
<feature type="region of interest" description="Disordered" evidence="2">
    <location>
        <begin position="1"/>
        <end position="82"/>
    </location>
</feature>
<keyword evidence="1" id="KW-0328">Glycosyltransferase</keyword>
<dbReference type="InterPro" id="IPR053001">
    <property type="entry name" value="MNNG_permease-like"/>
</dbReference>
<dbReference type="GO" id="GO:0016020">
    <property type="term" value="C:membrane"/>
    <property type="evidence" value="ECO:0007669"/>
    <property type="project" value="TreeGrafter"/>
</dbReference>
<evidence type="ECO:0000256" key="1">
    <source>
        <dbReference type="ARBA" id="ARBA00022676"/>
    </source>
</evidence>
<dbReference type="InterPro" id="IPR028098">
    <property type="entry name" value="Glyco_trans_4-like_N"/>
</dbReference>
<reference evidence="7 8" key="1">
    <citation type="submission" date="2017-03" db="EMBL/GenBank/DDBJ databases">
        <title>Genomes of endolithic fungi from Antarctica.</title>
        <authorList>
            <person name="Coleine C."/>
            <person name="Masonjones S."/>
            <person name="Stajich J.E."/>
        </authorList>
    </citation>
    <scope>NUCLEOTIDE SEQUENCE [LARGE SCALE GENOMIC DNA]</scope>
    <source>
        <strain evidence="7 8">CCFEE 5311</strain>
    </source>
</reference>
<dbReference type="Gene3D" id="3.40.50.2000">
    <property type="entry name" value="Glycogen Phosphorylase B"/>
    <property type="match status" value="2"/>
</dbReference>
<feature type="compositionally biased region" description="Basic and acidic residues" evidence="2">
    <location>
        <begin position="11"/>
        <end position="21"/>
    </location>
</feature>
<dbReference type="SUPFAM" id="SSF53756">
    <property type="entry name" value="UDP-Glycosyltransferase/glycogen phosphorylase"/>
    <property type="match status" value="1"/>
</dbReference>
<dbReference type="EMBL" id="NAJP01000070">
    <property type="protein sequence ID" value="TKA35364.1"/>
    <property type="molecule type" value="Genomic_DNA"/>
</dbReference>
<sequence length="1009" mass="111565">MVIYGNPRYSRGWEDDGHEDTPSSSNEQQRPREGEQSPSDEGEVAEKEGDSDGPVTTGPNEDANQDEEKQGGGPPTPVGFWDPRLSHVRKEAMTKWTITTAGLMAFILAVLSLYFGALYHVEKNLSSLVVYVVDMDGQSPPYDTAGHAPLVGPLIADLARTMVASGTPTLGWGVLPGSTFNNDPIQVRQAVFNFDAWAAIVINPNATAMLYSAIQNGNASYDPMGACQLTYIDSRDDTNWYDFISPIVSAFMTEATTRVGEQWTQMVMQNATTDASVVRNAAKVPQALSPAIGFSQFNLRPFYPYQVIPSVSIGLIYLIILSFFSFSFYLPIHFKYLKPDGHPPLKFHQLIVWRWCATISAYFMLSLAYSLISLAFQINFAGGNPITSETQVTSTISPYSNADSYGHGTFPVYWMLNFFGMIALGLACENVAMIVGQPWTGLWLIFWVITNVSTAFYDIDIEPAFYRWGYVWPLHYVVEGSRQILFGLHSRIGLDFAVLIKMIRPLRRGRSSSHPDLGIGGAERLVIDAAVGLQSLGYKVTILTSHRDKSHCFEPARDGTLDVRVRGDAVFPTTIAGGLSIVLAILRQLALVISVTLSSKELKTLDPDVIFVDQLSICIPFFRWLHPKAKVLFYGHFPDRLLASQGEGLAKYAKAVYRAPFDGVEAWSTACADDIVVNSKFTRAVFKGTFDGLRKRELKVIYPCVDTSDTQSKDVTPLWPDKKVILSINRFEGKKHLDLAIRAYAALSQQERGKAKLILAGGFDPRNAENATTHQRLQTLTDALQLTHATFRSNDTLTTDLTTDDVDILFLLSIPDDLKRRLLRSSSLMVYTPPNEHFGIVPLEAMLAGVPVLATNSGGPLETIYDGRTGFLRSPESPELWTDVMRKTLIPSSESALREMGQRGKERVLAEFSQTKMALCRSTGPRPTMIPDWLYVAFILSGMSVVVGVVMLGLLVWAVNHDKENRANNNGSLTGTAVEVVTSTTSMAGWEELWKSAKASKRARGRDEL</sequence>
<feature type="domain" description="Glycosyl transferase family 1" evidence="4">
    <location>
        <begin position="808"/>
        <end position="906"/>
    </location>
</feature>
<feature type="transmembrane region" description="Helical" evidence="3">
    <location>
        <begin position="307"/>
        <end position="330"/>
    </location>
</feature>
<dbReference type="Pfam" id="PF00534">
    <property type="entry name" value="Glycos_transf_1"/>
    <property type="match status" value="2"/>
</dbReference>
<dbReference type="InterPro" id="IPR022703">
    <property type="entry name" value="DUF3533"/>
</dbReference>
<proteinExistence type="predicted"/>
<evidence type="ECO:0000313" key="7">
    <source>
        <dbReference type="EMBL" id="TKA35364.1"/>
    </source>
</evidence>
<keyword evidence="3" id="KW-0472">Membrane</keyword>
<dbReference type="CDD" id="cd03805">
    <property type="entry name" value="GT4_ALG2-like"/>
    <property type="match status" value="1"/>
</dbReference>
<dbReference type="PANTHER" id="PTHR34814">
    <property type="entry name" value="NITROSOGUANIDINE RESISTANCE PROTEIN SNG1"/>
    <property type="match status" value="1"/>
</dbReference>
<protein>
    <recommendedName>
        <fullName evidence="9">GDP-Man:Man(1)GlcNAc(2)-PP-Dol alpha-1,3-mannosyltransferase</fullName>
    </recommendedName>
</protein>
<feature type="domain" description="DUF3533" evidence="5">
    <location>
        <begin position="103"/>
        <end position="500"/>
    </location>
</feature>
<keyword evidence="3" id="KW-0812">Transmembrane</keyword>
<dbReference type="STRING" id="329885.A0A4U0UIG6"/>
<keyword evidence="1" id="KW-0808">Transferase</keyword>
<evidence type="ECO:0000313" key="8">
    <source>
        <dbReference type="Proteomes" id="UP000310066"/>
    </source>
</evidence>
<accession>A0A4U0UIG6</accession>
<feature type="transmembrane region" description="Helical" evidence="3">
    <location>
        <begin position="412"/>
        <end position="432"/>
    </location>
</feature>
<dbReference type="PANTHER" id="PTHR34814:SF1">
    <property type="entry name" value="NITROSOGUANIDINE RESISTANCE PROTEIN SNG1"/>
    <property type="match status" value="1"/>
</dbReference>
<dbReference type="GO" id="GO:0016757">
    <property type="term" value="F:glycosyltransferase activity"/>
    <property type="evidence" value="ECO:0007669"/>
    <property type="project" value="UniProtKB-KW"/>
</dbReference>